<feature type="compositionally biased region" description="Acidic residues" evidence="8">
    <location>
        <begin position="645"/>
        <end position="658"/>
    </location>
</feature>
<dbReference type="Pfam" id="PF12348">
    <property type="entry name" value="CLASP_N"/>
    <property type="match status" value="1"/>
</dbReference>
<protein>
    <recommendedName>
        <fullName evidence="9">CLASP N-terminal domain-containing protein</fullName>
    </recommendedName>
</protein>
<dbReference type="GO" id="GO:0005874">
    <property type="term" value="C:microtubule"/>
    <property type="evidence" value="ECO:0007669"/>
    <property type="project" value="UniProtKB-KW"/>
</dbReference>
<feature type="region of interest" description="Disordered" evidence="8">
    <location>
        <begin position="234"/>
        <end position="445"/>
    </location>
</feature>
<dbReference type="InParanoid" id="A0A067PCC9"/>
<evidence type="ECO:0000256" key="3">
    <source>
        <dbReference type="ARBA" id="ARBA00022618"/>
    </source>
</evidence>
<dbReference type="InterPro" id="IPR021133">
    <property type="entry name" value="HEAT_type_2"/>
</dbReference>
<keyword evidence="3" id="KW-0132">Cell division</keyword>
<evidence type="ECO:0000256" key="6">
    <source>
        <dbReference type="ARBA" id="ARBA00023212"/>
    </source>
</evidence>
<keyword evidence="4" id="KW-0493">Microtubule</keyword>
<keyword evidence="6" id="KW-0206">Cytoskeleton</keyword>
<keyword evidence="6" id="KW-0963">Cytoplasm</keyword>
<dbReference type="VEuPathDB" id="FungiDB:PLEOSDRAFT_1099516"/>
<evidence type="ECO:0000256" key="5">
    <source>
        <dbReference type="ARBA" id="ARBA00022776"/>
    </source>
</evidence>
<dbReference type="SUPFAM" id="SSF48371">
    <property type="entry name" value="ARM repeat"/>
    <property type="match status" value="1"/>
</dbReference>
<feature type="compositionally biased region" description="Polar residues" evidence="8">
    <location>
        <begin position="337"/>
        <end position="356"/>
    </location>
</feature>
<evidence type="ECO:0000256" key="4">
    <source>
        <dbReference type="ARBA" id="ARBA00022701"/>
    </source>
</evidence>
<feature type="compositionally biased region" description="Pro residues" evidence="8">
    <location>
        <begin position="618"/>
        <end position="637"/>
    </location>
</feature>
<keyword evidence="5" id="KW-0131">Cell cycle</keyword>
<feature type="compositionally biased region" description="Low complexity" evidence="8">
    <location>
        <begin position="530"/>
        <end position="539"/>
    </location>
</feature>
<dbReference type="InterPro" id="IPR016024">
    <property type="entry name" value="ARM-type_fold"/>
</dbReference>
<reference evidence="11" key="1">
    <citation type="journal article" date="2014" name="Proc. Natl. Acad. Sci. U.S.A.">
        <title>Extensive sampling of basidiomycete genomes demonstrates inadequacy of the white-rot/brown-rot paradigm for wood decay fungi.</title>
        <authorList>
            <person name="Riley R."/>
            <person name="Salamov A.A."/>
            <person name="Brown D.W."/>
            <person name="Nagy L.G."/>
            <person name="Floudas D."/>
            <person name="Held B.W."/>
            <person name="Levasseur A."/>
            <person name="Lombard V."/>
            <person name="Morin E."/>
            <person name="Otillar R."/>
            <person name="Lindquist E.A."/>
            <person name="Sun H."/>
            <person name="LaButti K.M."/>
            <person name="Schmutz J."/>
            <person name="Jabbour D."/>
            <person name="Luo H."/>
            <person name="Baker S.E."/>
            <person name="Pisabarro A.G."/>
            <person name="Walton J.D."/>
            <person name="Blanchette R.A."/>
            <person name="Henrissat B."/>
            <person name="Martin F."/>
            <person name="Cullen D."/>
            <person name="Hibbett D.S."/>
            <person name="Grigoriev I.V."/>
        </authorList>
    </citation>
    <scope>NUCLEOTIDE SEQUENCE [LARGE SCALE GENOMIC DNA]</scope>
    <source>
        <strain evidence="11">PC15</strain>
    </source>
</reference>
<accession>A0A067PCC9</accession>
<dbReference type="EMBL" id="KL198004">
    <property type="protein sequence ID" value="KDQ33556.1"/>
    <property type="molecule type" value="Genomic_DNA"/>
</dbReference>
<evidence type="ECO:0000256" key="7">
    <source>
        <dbReference type="PROSITE-ProRule" id="PRU00103"/>
    </source>
</evidence>
<evidence type="ECO:0000313" key="10">
    <source>
        <dbReference type="EMBL" id="KDQ33556.1"/>
    </source>
</evidence>
<dbReference type="Gene3D" id="1.25.10.10">
    <property type="entry name" value="Leucine-rich Repeat Variant"/>
    <property type="match status" value="1"/>
</dbReference>
<evidence type="ECO:0000259" key="9">
    <source>
        <dbReference type="Pfam" id="PF12348"/>
    </source>
</evidence>
<comment type="similarity">
    <text evidence="2">Belongs to the CLASP family.</text>
</comment>
<feature type="compositionally biased region" description="Pro residues" evidence="8">
    <location>
        <begin position="544"/>
        <end position="553"/>
    </location>
</feature>
<feature type="region of interest" description="Disordered" evidence="8">
    <location>
        <begin position="520"/>
        <end position="730"/>
    </location>
</feature>
<proteinExistence type="inferred from homology"/>
<organism evidence="10 11">
    <name type="scientific">Pleurotus ostreatus (strain PC15)</name>
    <name type="common">Oyster mushroom</name>
    <dbReference type="NCBI Taxonomy" id="1137138"/>
    <lineage>
        <taxon>Eukaryota</taxon>
        <taxon>Fungi</taxon>
        <taxon>Dikarya</taxon>
        <taxon>Basidiomycota</taxon>
        <taxon>Agaricomycotina</taxon>
        <taxon>Agaricomycetes</taxon>
        <taxon>Agaricomycetidae</taxon>
        <taxon>Agaricales</taxon>
        <taxon>Pleurotineae</taxon>
        <taxon>Pleurotaceae</taxon>
        <taxon>Pleurotus</taxon>
    </lineage>
</organism>
<dbReference type="STRING" id="1137138.A0A067PCC9"/>
<evidence type="ECO:0000313" key="11">
    <source>
        <dbReference type="Proteomes" id="UP000027073"/>
    </source>
</evidence>
<evidence type="ECO:0000256" key="1">
    <source>
        <dbReference type="ARBA" id="ARBA00004186"/>
    </source>
</evidence>
<comment type="subcellular location">
    <subcellularLocation>
        <location evidence="1">Cytoplasm</location>
        <location evidence="1">Cytoskeleton</location>
        <location evidence="1">Spindle</location>
    </subcellularLocation>
</comment>
<feature type="compositionally biased region" description="Low complexity" evidence="8">
    <location>
        <begin position="418"/>
        <end position="437"/>
    </location>
</feature>
<dbReference type="Proteomes" id="UP000027073">
    <property type="component" value="Unassembled WGS sequence"/>
</dbReference>
<gene>
    <name evidence="10" type="ORF">PLEOSDRAFT_1099516</name>
</gene>
<keyword evidence="5" id="KW-0498">Mitosis</keyword>
<dbReference type="GO" id="GO:0051301">
    <property type="term" value="P:cell division"/>
    <property type="evidence" value="ECO:0007669"/>
    <property type="project" value="UniProtKB-KW"/>
</dbReference>
<dbReference type="AlphaFoldDB" id="A0A067PCC9"/>
<evidence type="ECO:0000256" key="8">
    <source>
        <dbReference type="SAM" id="MobiDB-lite"/>
    </source>
</evidence>
<feature type="domain" description="CLASP N-terminal" evidence="9">
    <location>
        <begin position="17"/>
        <end position="210"/>
    </location>
</feature>
<evidence type="ECO:0000256" key="2">
    <source>
        <dbReference type="ARBA" id="ARBA00009549"/>
    </source>
</evidence>
<sequence>MFKRQVDDALGTALTTPETEETWDKIAKAIDSLAKLFEDGNYEDPSEGQAVMRTYSRPIISAMNSERGRLSGPAINLVGVAASILGTDFETILSTYLPPLLVLCGRTNKVVLNRARTCIRSIIENTQLPSILPILMHDAQDKSVTLRLVVAESMLACLSILNPPDLEREVRAKEIESSIRFAANDASADVRKVGKQLFAAYQVLLPDRVERRVARPVKFSAPLSPTIKKCLGITSKAQVPRSRSPPHSRPPSSRSVHSNRDHHEPSAAVAKGKTRSTKTEEAHSSHQRSTSTHVSTQRTVEHAGLSKSGPSRLKAERPVKDSMPPPEFIPVRPTGAPSRQPSSSALNGSRSTSTRPAPQPSIAGPFRPEKSQPASLRLVQTKDSTAAEKHAMPSGPRRVMLPDPDPDPETLEKGKGKSASNNAASTSAAVTQSVPAAKTQSFAPLKRTMSRAQLNTKVTEKPKPVVAVAITTASSKTLEKTAKLNKAPELATTAPSAPKINTAAIKGKGLTAPTIAQASKMKAAVEKKPTASTSTTKPTWGGRPAPPKKPQPAPATTKAVTRKPPIPPRTGQLPRPVKVNPTLVPLPPSPKAGAKKLKPSVSKASIKEQQPARTPTPTLIPLPTSPSPAPSPSPTPDVEPIAEPTDADEAELDVDEEVPQYTTTEQAEDPAVAEERASTPATPDVTEDGPAELQIILTASSPCSDAPSSAAPSTPQTNQKGRPMLAGQEKTPISALLASIQEGFMFTPGTPVSPSAPYVARVKAAELDMDEVLGDRRDSWAETRHVLGLDDDEIPFGISGVFSKRGREREALSNVEVNQ</sequence>
<dbReference type="InterPro" id="IPR011989">
    <property type="entry name" value="ARM-like"/>
</dbReference>
<dbReference type="HOGENOM" id="CLU_345161_0_0_1"/>
<feature type="compositionally biased region" description="Polar residues" evidence="8">
    <location>
        <begin position="287"/>
        <end position="298"/>
    </location>
</feature>
<name>A0A067PCC9_PLEO1</name>
<feature type="compositionally biased region" description="Low complexity" evidence="8">
    <location>
        <begin position="699"/>
        <end position="715"/>
    </location>
</feature>
<dbReference type="GO" id="GO:0005819">
    <property type="term" value="C:spindle"/>
    <property type="evidence" value="ECO:0007669"/>
    <property type="project" value="UniProtKB-SubCell"/>
</dbReference>
<dbReference type="OrthoDB" id="46159at2759"/>
<feature type="repeat" description="HEAT" evidence="7">
    <location>
        <begin position="131"/>
        <end position="169"/>
    </location>
</feature>
<dbReference type="InterPro" id="IPR024395">
    <property type="entry name" value="CLASP_N_dom"/>
</dbReference>
<dbReference type="PROSITE" id="PS50077">
    <property type="entry name" value="HEAT_REPEAT"/>
    <property type="match status" value="1"/>
</dbReference>